<evidence type="ECO:0000256" key="6">
    <source>
        <dbReference type="SAM" id="Phobius"/>
    </source>
</evidence>
<evidence type="ECO:0000256" key="4">
    <source>
        <dbReference type="ARBA" id="ARBA00023136"/>
    </source>
</evidence>
<feature type="region of interest" description="Disordered" evidence="5">
    <location>
        <begin position="286"/>
        <end position="315"/>
    </location>
</feature>
<dbReference type="PANTHER" id="PTHR16950">
    <property type="entry name" value="ZINC TRANSPORTER SLC39A7 HISTIDINE-RICH MEMBRANE PROTEIN KE4"/>
    <property type="match status" value="1"/>
</dbReference>
<accession>A0A1E7FSR5</accession>
<evidence type="ECO:0000313" key="7">
    <source>
        <dbReference type="EMBL" id="OEU20873.1"/>
    </source>
</evidence>
<reference evidence="7 8" key="1">
    <citation type="submission" date="2016-09" db="EMBL/GenBank/DDBJ databases">
        <title>Extensive genetic diversity and differential bi-allelic expression allows diatom success in the polar Southern Ocean.</title>
        <authorList>
            <consortium name="DOE Joint Genome Institute"/>
            <person name="Mock T."/>
            <person name="Otillar R.P."/>
            <person name="Strauss J."/>
            <person name="Dupont C."/>
            <person name="Frickenhaus S."/>
            <person name="Maumus F."/>
            <person name="Mcmullan M."/>
            <person name="Sanges R."/>
            <person name="Schmutz J."/>
            <person name="Toseland A."/>
            <person name="Valas R."/>
            <person name="Veluchamy A."/>
            <person name="Ward B.J."/>
            <person name="Allen A."/>
            <person name="Barry K."/>
            <person name="Falciatore A."/>
            <person name="Ferrante M."/>
            <person name="Fortunato A.E."/>
            <person name="Gloeckner G."/>
            <person name="Gruber A."/>
            <person name="Hipkin R."/>
            <person name="Janech M."/>
            <person name="Kroth P."/>
            <person name="Leese F."/>
            <person name="Lindquist E."/>
            <person name="Lyon B.R."/>
            <person name="Martin J."/>
            <person name="Mayer C."/>
            <person name="Parker M."/>
            <person name="Quesneville H."/>
            <person name="Raymond J."/>
            <person name="Uhlig C."/>
            <person name="Valentin K.U."/>
            <person name="Worden A.Z."/>
            <person name="Armbrust E.V."/>
            <person name="Bowler C."/>
            <person name="Green B."/>
            <person name="Moulton V."/>
            <person name="Van Oosterhout C."/>
            <person name="Grigoriev I."/>
        </authorList>
    </citation>
    <scope>NUCLEOTIDE SEQUENCE [LARGE SCALE GENOMIC DNA]</scope>
    <source>
        <strain evidence="7 8">CCMP1102</strain>
    </source>
</reference>
<dbReference type="KEGG" id="fcy:FRACYDRAFT_234505"/>
<dbReference type="OrthoDB" id="200954at2759"/>
<sequence length="335" mass="35774">MVSQNAVIAAFSSTALISLAPNVLLLLFPNFASGDGQNHSPILSLGQCLAAGGLLGDVFLHVVPHNAGGDHEVGLCILLGFTIFLIVDMIMRSISGSSDSHNHQHGGEDKKKKSKTDNDDDAKSSSATILLNLAADALHNFTDGLAIGATFSGYSGNNDSVMNLLKSRGGLATLSILFHEIPHELGDFAILVKHGFSKKQAIQAQFGTAVSAMIGTGVGLYVANIAGDNLILVTAGGFVYLATVNILPEILNEKSSLRFRLAQILFFGIGIAFLYAVSLLEEMEGGHSGHGHSHGHQHHEHHDHSQHPNEPTDHVHYDHHAEVHDDHHNHDHAEL</sequence>
<dbReference type="EMBL" id="KV784354">
    <property type="protein sequence ID" value="OEU20873.1"/>
    <property type="molecule type" value="Genomic_DNA"/>
</dbReference>
<proteinExistence type="predicted"/>
<feature type="transmembrane region" description="Helical" evidence="6">
    <location>
        <begin position="40"/>
        <end position="60"/>
    </location>
</feature>
<dbReference type="GO" id="GO:0006882">
    <property type="term" value="P:intracellular zinc ion homeostasis"/>
    <property type="evidence" value="ECO:0007669"/>
    <property type="project" value="TreeGrafter"/>
</dbReference>
<dbReference type="InParanoid" id="A0A1E7FSR5"/>
<keyword evidence="4 6" id="KW-0472">Membrane</keyword>
<feature type="transmembrane region" description="Helical" evidence="6">
    <location>
        <begin position="72"/>
        <end position="91"/>
    </location>
</feature>
<keyword evidence="3 6" id="KW-1133">Transmembrane helix</keyword>
<evidence type="ECO:0000256" key="5">
    <source>
        <dbReference type="SAM" id="MobiDB-lite"/>
    </source>
</evidence>
<dbReference type="Pfam" id="PF02535">
    <property type="entry name" value="Zip"/>
    <property type="match status" value="1"/>
</dbReference>
<feature type="transmembrane region" description="Helical" evidence="6">
    <location>
        <begin position="229"/>
        <end position="247"/>
    </location>
</feature>
<feature type="compositionally biased region" description="Basic residues" evidence="5">
    <location>
        <begin position="289"/>
        <end position="299"/>
    </location>
</feature>
<dbReference type="PANTHER" id="PTHR16950:SF16">
    <property type="entry name" value="ZINC TRANSPORTER ZIP13"/>
    <property type="match status" value="1"/>
</dbReference>
<feature type="transmembrane region" description="Helical" evidence="6">
    <location>
        <begin position="6"/>
        <end position="28"/>
    </location>
</feature>
<feature type="compositionally biased region" description="Basic and acidic residues" evidence="5">
    <location>
        <begin position="300"/>
        <end position="315"/>
    </location>
</feature>
<evidence type="ECO:0000256" key="1">
    <source>
        <dbReference type="ARBA" id="ARBA00004141"/>
    </source>
</evidence>
<dbReference type="InterPro" id="IPR003689">
    <property type="entry name" value="ZIP"/>
</dbReference>
<organism evidence="7 8">
    <name type="scientific">Fragilariopsis cylindrus CCMP1102</name>
    <dbReference type="NCBI Taxonomy" id="635003"/>
    <lineage>
        <taxon>Eukaryota</taxon>
        <taxon>Sar</taxon>
        <taxon>Stramenopiles</taxon>
        <taxon>Ochrophyta</taxon>
        <taxon>Bacillariophyta</taxon>
        <taxon>Bacillariophyceae</taxon>
        <taxon>Bacillariophycidae</taxon>
        <taxon>Bacillariales</taxon>
        <taxon>Bacillariaceae</taxon>
        <taxon>Fragilariopsis</taxon>
    </lineage>
</organism>
<evidence type="ECO:0000256" key="2">
    <source>
        <dbReference type="ARBA" id="ARBA00022692"/>
    </source>
</evidence>
<evidence type="ECO:0000256" key="3">
    <source>
        <dbReference type="ARBA" id="ARBA00022989"/>
    </source>
</evidence>
<gene>
    <name evidence="7" type="ORF">FRACYDRAFT_234505</name>
</gene>
<feature type="compositionally biased region" description="Basic and acidic residues" evidence="5">
    <location>
        <begin position="100"/>
        <end position="121"/>
    </location>
</feature>
<dbReference type="GO" id="GO:0005385">
    <property type="term" value="F:zinc ion transmembrane transporter activity"/>
    <property type="evidence" value="ECO:0007669"/>
    <property type="project" value="TreeGrafter"/>
</dbReference>
<evidence type="ECO:0000313" key="8">
    <source>
        <dbReference type="Proteomes" id="UP000095751"/>
    </source>
</evidence>
<feature type="transmembrane region" description="Helical" evidence="6">
    <location>
        <begin position="206"/>
        <end position="223"/>
    </location>
</feature>
<comment type="subcellular location">
    <subcellularLocation>
        <location evidence="1">Membrane</location>
        <topology evidence="1">Multi-pass membrane protein</topology>
    </subcellularLocation>
</comment>
<dbReference type="Proteomes" id="UP000095751">
    <property type="component" value="Unassembled WGS sequence"/>
</dbReference>
<feature type="region of interest" description="Disordered" evidence="5">
    <location>
        <begin position="96"/>
        <end position="121"/>
    </location>
</feature>
<dbReference type="GO" id="GO:0016020">
    <property type="term" value="C:membrane"/>
    <property type="evidence" value="ECO:0007669"/>
    <property type="project" value="UniProtKB-SubCell"/>
</dbReference>
<name>A0A1E7FSR5_9STRA</name>
<dbReference type="AlphaFoldDB" id="A0A1E7FSR5"/>
<keyword evidence="8" id="KW-1185">Reference proteome</keyword>
<keyword evidence="2 6" id="KW-0812">Transmembrane</keyword>
<protein>
    <submittedName>
        <fullName evidence="7">Zinc transporter</fullName>
    </submittedName>
</protein>
<feature type="transmembrane region" description="Helical" evidence="6">
    <location>
        <begin position="259"/>
        <end position="280"/>
    </location>
</feature>